<evidence type="ECO:0000256" key="3">
    <source>
        <dbReference type="ARBA" id="ARBA00004906"/>
    </source>
</evidence>
<protein>
    <recommendedName>
        <fullName evidence="4">RING-type E3 ubiquitin transferase</fullName>
        <ecNumber evidence="4">2.3.2.27</ecNumber>
    </recommendedName>
</protein>
<evidence type="ECO:0000256" key="9">
    <source>
        <dbReference type="ARBA" id="ARBA00022771"/>
    </source>
</evidence>
<keyword evidence="13 15" id="KW-0472">Membrane</keyword>
<reference evidence="17 18" key="1">
    <citation type="submission" date="2014-06" db="EMBL/GenBank/DDBJ databases">
        <authorList>
            <person name="Swart Estienne"/>
        </authorList>
    </citation>
    <scope>NUCLEOTIDE SEQUENCE [LARGE SCALE GENOMIC DNA]</scope>
    <source>
        <strain evidence="17 18">130c</strain>
    </source>
</reference>
<evidence type="ECO:0000256" key="13">
    <source>
        <dbReference type="ARBA" id="ARBA00023136"/>
    </source>
</evidence>
<keyword evidence="8" id="KW-0732">Signal</keyword>
<evidence type="ECO:0000256" key="2">
    <source>
        <dbReference type="ARBA" id="ARBA00004127"/>
    </source>
</evidence>
<comment type="catalytic activity">
    <reaction evidence="1">
        <text>S-ubiquitinyl-[E2 ubiquitin-conjugating enzyme]-L-cysteine + [acceptor protein]-L-lysine = [E2 ubiquitin-conjugating enzyme]-L-cysteine + N(6)-ubiquitinyl-[acceptor protein]-L-lysine.</text>
        <dbReference type="EC" id="2.3.2.27"/>
    </reaction>
</comment>
<dbReference type="EMBL" id="CCKQ01006052">
    <property type="protein sequence ID" value="CDW77339.1"/>
    <property type="molecule type" value="Genomic_DNA"/>
</dbReference>
<keyword evidence="18" id="KW-1185">Reference proteome</keyword>
<keyword evidence="17" id="KW-0436">Ligase</keyword>
<dbReference type="GO" id="GO:0016874">
    <property type="term" value="F:ligase activity"/>
    <property type="evidence" value="ECO:0007669"/>
    <property type="project" value="UniProtKB-KW"/>
</dbReference>
<keyword evidence="7" id="KW-0479">Metal-binding</keyword>
<dbReference type="Proteomes" id="UP000039865">
    <property type="component" value="Unassembled WGS sequence"/>
</dbReference>
<dbReference type="InterPro" id="IPR050731">
    <property type="entry name" value="HRD1_E3_ubiq-ligases"/>
</dbReference>
<gene>
    <name evidence="17" type="primary">Contig12215.g13050</name>
    <name evidence="17" type="ORF">STYLEM_6299</name>
</gene>
<dbReference type="SUPFAM" id="SSF57850">
    <property type="entry name" value="RING/U-box"/>
    <property type="match status" value="1"/>
</dbReference>
<dbReference type="PROSITE" id="PS50089">
    <property type="entry name" value="ZF_RING_2"/>
    <property type="match status" value="1"/>
</dbReference>
<feature type="transmembrane region" description="Helical" evidence="15">
    <location>
        <begin position="286"/>
        <end position="305"/>
    </location>
</feature>
<evidence type="ECO:0000256" key="6">
    <source>
        <dbReference type="ARBA" id="ARBA00022692"/>
    </source>
</evidence>
<proteinExistence type="predicted"/>
<name>A0A078A559_STYLE</name>
<accession>A0A078A559</accession>
<evidence type="ECO:0000256" key="10">
    <source>
        <dbReference type="ARBA" id="ARBA00022786"/>
    </source>
</evidence>
<dbReference type="GO" id="GO:0008270">
    <property type="term" value="F:zinc ion binding"/>
    <property type="evidence" value="ECO:0007669"/>
    <property type="project" value="UniProtKB-KW"/>
</dbReference>
<evidence type="ECO:0000256" key="12">
    <source>
        <dbReference type="ARBA" id="ARBA00022989"/>
    </source>
</evidence>
<keyword evidence="6 15" id="KW-0812">Transmembrane</keyword>
<dbReference type="GO" id="GO:0012505">
    <property type="term" value="C:endomembrane system"/>
    <property type="evidence" value="ECO:0007669"/>
    <property type="project" value="UniProtKB-SubCell"/>
</dbReference>
<dbReference type="Gene3D" id="3.30.40.10">
    <property type="entry name" value="Zinc/RING finger domain, C3HC4 (zinc finger)"/>
    <property type="match status" value="1"/>
</dbReference>
<evidence type="ECO:0000256" key="1">
    <source>
        <dbReference type="ARBA" id="ARBA00000900"/>
    </source>
</evidence>
<organism evidence="17 18">
    <name type="scientific">Stylonychia lemnae</name>
    <name type="common">Ciliate</name>
    <dbReference type="NCBI Taxonomy" id="5949"/>
    <lineage>
        <taxon>Eukaryota</taxon>
        <taxon>Sar</taxon>
        <taxon>Alveolata</taxon>
        <taxon>Ciliophora</taxon>
        <taxon>Intramacronucleata</taxon>
        <taxon>Spirotrichea</taxon>
        <taxon>Stichotrichia</taxon>
        <taxon>Sporadotrichida</taxon>
        <taxon>Oxytrichidae</taxon>
        <taxon>Stylonychinae</taxon>
        <taxon>Stylonychia</taxon>
    </lineage>
</organism>
<evidence type="ECO:0000313" key="17">
    <source>
        <dbReference type="EMBL" id="CDW77339.1"/>
    </source>
</evidence>
<comment type="pathway">
    <text evidence="3">Protein modification; protein ubiquitination.</text>
</comment>
<comment type="subcellular location">
    <subcellularLocation>
        <location evidence="2">Endomembrane system</location>
        <topology evidence="2">Multi-pass membrane protein</topology>
    </subcellularLocation>
</comment>
<dbReference type="PANTHER" id="PTHR22763:SF162">
    <property type="entry name" value="TRANSMEMBRANE E3 UBIQUITIN-PROTEIN LIGASE 1"/>
    <property type="match status" value="1"/>
</dbReference>
<evidence type="ECO:0000256" key="5">
    <source>
        <dbReference type="ARBA" id="ARBA00022679"/>
    </source>
</evidence>
<keyword evidence="12 15" id="KW-1133">Transmembrane helix</keyword>
<feature type="transmembrane region" description="Helical" evidence="15">
    <location>
        <begin position="379"/>
        <end position="399"/>
    </location>
</feature>
<evidence type="ECO:0000256" key="4">
    <source>
        <dbReference type="ARBA" id="ARBA00012483"/>
    </source>
</evidence>
<evidence type="ECO:0000313" key="18">
    <source>
        <dbReference type="Proteomes" id="UP000039865"/>
    </source>
</evidence>
<dbReference type="InterPro" id="IPR001841">
    <property type="entry name" value="Znf_RING"/>
</dbReference>
<dbReference type="AlphaFoldDB" id="A0A078A559"/>
<dbReference type="EC" id="2.3.2.27" evidence="4"/>
<dbReference type="PANTHER" id="PTHR22763">
    <property type="entry name" value="RING ZINC FINGER PROTEIN"/>
    <property type="match status" value="1"/>
</dbReference>
<dbReference type="SMART" id="SM00184">
    <property type="entry name" value="RING"/>
    <property type="match status" value="1"/>
</dbReference>
<feature type="domain" description="RING-type" evidence="16">
    <location>
        <begin position="535"/>
        <end position="597"/>
    </location>
</feature>
<dbReference type="Pfam" id="PF11145">
    <property type="entry name" value="DUF2921"/>
    <property type="match status" value="1"/>
</dbReference>
<dbReference type="OrthoDB" id="288306at2759"/>
<dbReference type="OMA" id="VIIMYCA"/>
<evidence type="ECO:0000256" key="11">
    <source>
        <dbReference type="ARBA" id="ARBA00022833"/>
    </source>
</evidence>
<feature type="transmembrane region" description="Helical" evidence="15">
    <location>
        <begin position="317"/>
        <end position="337"/>
    </location>
</feature>
<evidence type="ECO:0000256" key="8">
    <source>
        <dbReference type="ARBA" id="ARBA00022729"/>
    </source>
</evidence>
<dbReference type="Pfam" id="PF13639">
    <property type="entry name" value="zf-RING_2"/>
    <property type="match status" value="1"/>
</dbReference>
<dbReference type="InterPro" id="IPR013083">
    <property type="entry name" value="Znf_RING/FYVE/PHD"/>
</dbReference>
<keyword evidence="11" id="KW-0862">Zinc</keyword>
<keyword evidence="5" id="KW-0808">Transferase</keyword>
<dbReference type="InParanoid" id="A0A078A559"/>
<keyword evidence="9 14" id="KW-0863">Zinc-finger</keyword>
<feature type="transmembrane region" description="Helical" evidence="15">
    <location>
        <begin position="405"/>
        <end position="423"/>
    </location>
</feature>
<evidence type="ECO:0000259" key="16">
    <source>
        <dbReference type="PROSITE" id="PS50089"/>
    </source>
</evidence>
<dbReference type="InterPro" id="IPR021319">
    <property type="entry name" value="DUF2921"/>
</dbReference>
<evidence type="ECO:0000256" key="7">
    <source>
        <dbReference type="ARBA" id="ARBA00022723"/>
    </source>
</evidence>
<keyword evidence="10" id="KW-0833">Ubl conjugation pathway</keyword>
<evidence type="ECO:0000256" key="14">
    <source>
        <dbReference type="PROSITE-ProRule" id="PRU00175"/>
    </source>
</evidence>
<feature type="transmembrane region" description="Helical" evidence="15">
    <location>
        <begin position="435"/>
        <end position="453"/>
    </location>
</feature>
<dbReference type="GO" id="GO:0043161">
    <property type="term" value="P:proteasome-mediated ubiquitin-dependent protein catabolic process"/>
    <property type="evidence" value="ECO:0007669"/>
    <property type="project" value="TreeGrafter"/>
</dbReference>
<evidence type="ECO:0000256" key="15">
    <source>
        <dbReference type="SAM" id="Phobius"/>
    </source>
</evidence>
<feature type="transmembrane region" description="Helical" evidence="15">
    <location>
        <begin position="465"/>
        <end position="484"/>
    </location>
</feature>
<sequence>MMSKKLSTLNQDISSRLFSSKFYPENINIHRMLNDEDFDYGDKEQQPIVKLNGQNSSESQKNQTDIIDKNDFHAQNDKNTSAQNGTFDKLVPTSELSMHAFAVALERFRNYSGFYDGNWNIDQIENPTLIFNGLEQRQGKSRFKLEFISNNEEVFKKGHAHVIGAIFYGDFRNKEAIIEFNLTAYNDFNIDTQQGSIRMQNVQTRIKRRDDMMLTADQLEANFDHYDPVTNPLSGQIGDEELHEQNKLRKIILNLDLSEKSIQSCFVHKIHFELQQKSIEELVEKVSNYSFMITAVCMMLVYSILGQIKRAMEYHQVAETLSIPMLSFSIIWNFIYFSIHFELAFQQDVYLKYGLVLLILNLVTDKFEKKTDIFLHEILQLFIALTTSLDFFIIVFYMAKYYILMTNYAIILLNSTLWVPQIIRSYRLRSKFGPESYFVNTLTLSHNFLIFYMRGCPYNIFDKQTNYVFLLIVASFLALQVYIVKYQQLRHPRFFVPIEWRRNPNAYNYYFKFSNKNSQINQDIETQEINQVEECVICMNPLRYQVNQVNDQMITVNDPEQTMKKAKNYMKTPCNHKFHEPCLKKWMVIRLECPCCRQVIPAIEDD</sequence>
<dbReference type="GO" id="GO:0061630">
    <property type="term" value="F:ubiquitin protein ligase activity"/>
    <property type="evidence" value="ECO:0007669"/>
    <property type="project" value="UniProtKB-EC"/>
</dbReference>